<dbReference type="EMBL" id="UINC01138461">
    <property type="protein sequence ID" value="SVD24415.1"/>
    <property type="molecule type" value="Genomic_DNA"/>
</dbReference>
<gene>
    <name evidence="1" type="ORF">METZ01_LOCUS377269</name>
</gene>
<proteinExistence type="predicted"/>
<evidence type="ECO:0000313" key="1">
    <source>
        <dbReference type="EMBL" id="SVD24415.1"/>
    </source>
</evidence>
<accession>A0A382TRP4</accession>
<reference evidence="1" key="1">
    <citation type="submission" date="2018-05" db="EMBL/GenBank/DDBJ databases">
        <authorList>
            <person name="Lanie J.A."/>
            <person name="Ng W.-L."/>
            <person name="Kazmierczak K.M."/>
            <person name="Andrzejewski T.M."/>
            <person name="Davidsen T.M."/>
            <person name="Wayne K.J."/>
            <person name="Tettelin H."/>
            <person name="Glass J.I."/>
            <person name="Rusch D."/>
            <person name="Podicherti R."/>
            <person name="Tsui H.-C.T."/>
            <person name="Winkler M.E."/>
        </authorList>
    </citation>
    <scope>NUCLEOTIDE SEQUENCE</scope>
</reference>
<sequence>MKLKKIIITLSIICFLNLNCTLKKNSIVIDSSQDSGINEVICSYPFTPSNNLVLLLFYKDAMRYLTHSGDICRYSFAKKLKKEVQSSFFLPQGCITATIDDINDALYHPAELRKRLNY</sequence>
<name>A0A382TRP4_9ZZZZ</name>
<protein>
    <submittedName>
        <fullName evidence="1">Uncharacterized protein</fullName>
    </submittedName>
</protein>
<organism evidence="1">
    <name type="scientific">marine metagenome</name>
    <dbReference type="NCBI Taxonomy" id="408172"/>
    <lineage>
        <taxon>unclassified sequences</taxon>
        <taxon>metagenomes</taxon>
        <taxon>ecological metagenomes</taxon>
    </lineage>
</organism>
<dbReference type="AlphaFoldDB" id="A0A382TRP4"/>